<protein>
    <submittedName>
        <fullName evidence="1">Uncharacterized protein</fullName>
    </submittedName>
</protein>
<evidence type="ECO:0000313" key="1">
    <source>
        <dbReference type="EMBL" id="RIA96174.1"/>
    </source>
</evidence>
<reference evidence="1 2" key="1">
    <citation type="submission" date="2018-06" db="EMBL/GenBank/DDBJ databases">
        <title>Comparative genomics reveals the genomic features of Rhizophagus irregularis, R. cerebriforme, R. diaphanum and Gigaspora rosea, and their symbiotic lifestyle signature.</title>
        <authorList>
            <person name="Morin E."/>
            <person name="San Clemente H."/>
            <person name="Chen E.C.H."/>
            <person name="De La Providencia I."/>
            <person name="Hainaut M."/>
            <person name="Kuo A."/>
            <person name="Kohler A."/>
            <person name="Murat C."/>
            <person name="Tang N."/>
            <person name="Roy S."/>
            <person name="Loubradou J."/>
            <person name="Henrissat B."/>
            <person name="Grigoriev I.V."/>
            <person name="Corradi N."/>
            <person name="Roux C."/>
            <person name="Martin F.M."/>
        </authorList>
    </citation>
    <scope>NUCLEOTIDE SEQUENCE [LARGE SCALE GENOMIC DNA]</scope>
    <source>
        <strain evidence="1 2">DAOM 227022</strain>
    </source>
</reference>
<comment type="caution">
    <text evidence="1">The sequence shown here is derived from an EMBL/GenBank/DDBJ whole genome shotgun (WGS) entry which is preliminary data.</text>
</comment>
<sequence>MQARAHEKYPPKDEINYNEICNDTKMQRALLILFPPTPLNDWECPSECCIINRLNIIDLEEAFHLFEHRLNEIGDILMDSFQEIHIIELSPAEGDAPEILHLVLLTLCSEFCNKRVPFKIPYLQLADNDEIIKTFFG</sequence>
<accession>A0A397TMQ9</accession>
<dbReference type="STRING" id="658196.A0A397TMQ9"/>
<evidence type="ECO:0000313" key="2">
    <source>
        <dbReference type="Proteomes" id="UP000265703"/>
    </source>
</evidence>
<gene>
    <name evidence="1" type="ORF">C1645_815758</name>
</gene>
<dbReference type="OrthoDB" id="2424472at2759"/>
<keyword evidence="2" id="KW-1185">Reference proteome</keyword>
<dbReference type="AlphaFoldDB" id="A0A397TMQ9"/>
<dbReference type="Proteomes" id="UP000265703">
    <property type="component" value="Unassembled WGS sequence"/>
</dbReference>
<name>A0A397TMQ9_9GLOM</name>
<dbReference type="EMBL" id="QKYT01000049">
    <property type="protein sequence ID" value="RIA96174.1"/>
    <property type="molecule type" value="Genomic_DNA"/>
</dbReference>
<proteinExistence type="predicted"/>
<organism evidence="1 2">
    <name type="scientific">Glomus cerebriforme</name>
    <dbReference type="NCBI Taxonomy" id="658196"/>
    <lineage>
        <taxon>Eukaryota</taxon>
        <taxon>Fungi</taxon>
        <taxon>Fungi incertae sedis</taxon>
        <taxon>Mucoromycota</taxon>
        <taxon>Glomeromycotina</taxon>
        <taxon>Glomeromycetes</taxon>
        <taxon>Glomerales</taxon>
        <taxon>Glomeraceae</taxon>
        <taxon>Glomus</taxon>
    </lineage>
</organism>